<reference evidence="4" key="1">
    <citation type="submission" date="2015-05" db="EMBL/GenBank/DDBJ databases">
        <authorList>
            <person name="Fogelqvist Johan"/>
        </authorList>
    </citation>
    <scope>NUCLEOTIDE SEQUENCE [LARGE SCALE GENOMIC DNA]</scope>
</reference>
<dbReference type="Gene3D" id="1.25.40.10">
    <property type="entry name" value="Tetratricopeptide repeat domain"/>
    <property type="match status" value="2"/>
</dbReference>
<dbReference type="GO" id="GO:0072380">
    <property type="term" value="C:TRC complex"/>
    <property type="evidence" value="ECO:0007669"/>
    <property type="project" value="TreeGrafter"/>
</dbReference>
<evidence type="ECO:0000256" key="2">
    <source>
        <dbReference type="SAM" id="MobiDB-lite"/>
    </source>
</evidence>
<protein>
    <recommendedName>
        <fullName evidence="5">DUF410 domain-containing protein</fullName>
    </recommendedName>
</protein>
<dbReference type="EMBL" id="CVQI01032385">
    <property type="protein sequence ID" value="CRK41126.1"/>
    <property type="molecule type" value="Genomic_DNA"/>
</dbReference>
<gene>
    <name evidence="3" type="ORF">BN1723_005061</name>
</gene>
<dbReference type="Pfam" id="PF04190">
    <property type="entry name" value="GET4"/>
    <property type="match status" value="2"/>
</dbReference>
<evidence type="ECO:0000256" key="1">
    <source>
        <dbReference type="ARBA" id="ARBA00005351"/>
    </source>
</evidence>
<dbReference type="InterPro" id="IPR007317">
    <property type="entry name" value="GET4"/>
</dbReference>
<evidence type="ECO:0008006" key="5">
    <source>
        <dbReference type="Google" id="ProtNLM"/>
    </source>
</evidence>
<evidence type="ECO:0000313" key="4">
    <source>
        <dbReference type="Proteomes" id="UP000045706"/>
    </source>
</evidence>
<dbReference type="PANTHER" id="PTHR12875:SF0">
    <property type="entry name" value="GOLGI TO ER TRAFFIC PROTEIN 4 HOMOLOG"/>
    <property type="match status" value="1"/>
</dbReference>
<dbReference type="GO" id="GO:0045048">
    <property type="term" value="P:protein insertion into ER membrane"/>
    <property type="evidence" value="ECO:0007669"/>
    <property type="project" value="InterPro"/>
</dbReference>
<accession>A0A0G4N3D9</accession>
<name>A0A0G4N3D9_VERLO</name>
<evidence type="ECO:0000313" key="3">
    <source>
        <dbReference type="EMBL" id="CRK41126.1"/>
    </source>
</evidence>
<dbReference type="PANTHER" id="PTHR12875">
    <property type="entry name" value="GOLGI TO ER TRAFFIC PROTEIN 4 HOMOLOG"/>
    <property type="match status" value="1"/>
</dbReference>
<feature type="region of interest" description="Disordered" evidence="2">
    <location>
        <begin position="445"/>
        <end position="470"/>
    </location>
</feature>
<dbReference type="Proteomes" id="UP000045706">
    <property type="component" value="Unassembled WGS sequence"/>
</dbReference>
<dbReference type="InterPro" id="IPR011990">
    <property type="entry name" value="TPR-like_helical_dom_sf"/>
</dbReference>
<proteinExistence type="inferred from homology"/>
<organism evidence="3 4">
    <name type="scientific">Verticillium longisporum</name>
    <name type="common">Verticillium dahliae var. longisporum</name>
    <dbReference type="NCBI Taxonomy" id="100787"/>
    <lineage>
        <taxon>Eukaryota</taxon>
        <taxon>Fungi</taxon>
        <taxon>Dikarya</taxon>
        <taxon>Ascomycota</taxon>
        <taxon>Pezizomycotina</taxon>
        <taxon>Sordariomycetes</taxon>
        <taxon>Hypocreomycetidae</taxon>
        <taxon>Glomerellales</taxon>
        <taxon>Plectosphaerellaceae</taxon>
        <taxon>Verticillium</taxon>
    </lineage>
</organism>
<comment type="similarity">
    <text evidence="1">Belongs to the GET4 family.</text>
</comment>
<sequence length="470" mass="50397">MASKADKIEKIIARLQARTAEGQYYEAQQQTRVVAARYVKAANWPAAIDILASVAQSLLKAGQGGSGGDLCLMLVDVYKQAELKPDAASKGRLLTCLRLFGPGEPTRKTFISEMIAWSSKFGEYPAGDAELHHTSSAMASKADKIEKIIARLQARTAEGQYYEAQQQTRVVAARYVKAANWPAAVDILASVAQSLLKAGQGGSGGDLCLMLVDVYKQAALTPDAASNGRLLTCLRLFGPGEPTRKTFISEMIAWSSKFGEYPAGDAELHHVAGSLYAEEHEAYEAERHLMLGTRDSAEVLARMEYAWYKEDDSHTAALYASRAVLPYLLVGNLRAANAAYRLFASQLADAGAGGVQDVSTATADVRIFPGLPLLNFLGLLLLAIQRGTPDAYRTLVNKYAANIAELGAWNEALEMVAEMYFGIVKPRQSNPLMDMMGSLFGGGAAGGGGGAQQRRAPTRRVEAPAPAGLD</sequence>
<dbReference type="AlphaFoldDB" id="A0A0G4N3D9"/>
<dbReference type="FunFam" id="1.25.40.10:FF:000272">
    <property type="entry name" value="DUF410 domain protein"/>
    <property type="match status" value="1"/>
</dbReference>